<dbReference type="PROSITE" id="PS50240">
    <property type="entry name" value="TRYPSIN_DOM"/>
    <property type="match status" value="1"/>
</dbReference>
<evidence type="ECO:0000256" key="1">
    <source>
        <dbReference type="ARBA" id="ARBA00023157"/>
    </source>
</evidence>
<dbReference type="InterPro" id="IPR001254">
    <property type="entry name" value="Trypsin_dom"/>
</dbReference>
<gene>
    <name evidence="4" type="primary">LOC107065403</name>
</gene>
<feature type="domain" description="Peptidase S1" evidence="2">
    <location>
        <begin position="121"/>
        <end position="354"/>
    </location>
</feature>
<keyword evidence="1" id="KW-1015">Disulfide bond</keyword>
<dbReference type="Proteomes" id="UP000694924">
    <property type="component" value="Unplaced"/>
</dbReference>
<proteinExistence type="predicted"/>
<dbReference type="InterPro" id="IPR018114">
    <property type="entry name" value="TRYPSIN_HIS"/>
</dbReference>
<evidence type="ECO:0000259" key="2">
    <source>
        <dbReference type="PROSITE" id="PS50240"/>
    </source>
</evidence>
<dbReference type="PRINTS" id="PR00722">
    <property type="entry name" value="CHYMOTRYPSIN"/>
</dbReference>
<dbReference type="SMART" id="SM00020">
    <property type="entry name" value="Tryp_SPc"/>
    <property type="match status" value="1"/>
</dbReference>
<dbReference type="InterPro" id="IPR043504">
    <property type="entry name" value="Peptidase_S1_PA_chymotrypsin"/>
</dbReference>
<dbReference type="InterPro" id="IPR001314">
    <property type="entry name" value="Peptidase_S1A"/>
</dbReference>
<dbReference type="CDD" id="cd00190">
    <property type="entry name" value="Tryp_SPc"/>
    <property type="match status" value="1"/>
</dbReference>
<evidence type="ECO:0000313" key="3">
    <source>
        <dbReference type="Proteomes" id="UP000694924"/>
    </source>
</evidence>
<keyword evidence="3" id="KW-1185">Reference proteome</keyword>
<protein>
    <submittedName>
        <fullName evidence="4">Trypsin-2-like</fullName>
    </submittedName>
</protein>
<sequence length="394" mass="44299">MPPTKDKKSEIREKNIIRKIPKSSTERVRAFRARQKALLNVQNNITNADNNASTVRNSKNDYYDSQLDIVNCDSSVSRLKINAEQCRENLQKENIGEISKSETTNVYFDTEMINYNISGRIVNGTKAAISQFPHQVSLRRSWSGNHFCGGSIVSEHIILTAAHCMYRNDEVILPWTVMVVGGEMQLDRMTKAGQKRGVREIIVHQQFNPKTYQNDIAILQLKVPFKFTPQLKPIQLPKDQVPPGTICQVSGWGYPSEDFPIVTNDLMYVDMPILSMENCRKLLENVTNLPPGMYCAGYIDGLKDACQGDSGGGMVCDGVLMGIVSAGEGCARPKLPGIYTDVLFYKHWITYPIAYEKSIRDDSEDPYSAANKIQSTAITIVTFFSIYLYKLLVL</sequence>
<dbReference type="Gene3D" id="2.40.10.10">
    <property type="entry name" value="Trypsin-like serine proteases"/>
    <property type="match status" value="1"/>
</dbReference>
<dbReference type="PANTHER" id="PTHR24252:SF10">
    <property type="entry name" value="SERINE PROTEASE 56"/>
    <property type="match status" value="1"/>
</dbReference>
<dbReference type="SUPFAM" id="SSF50494">
    <property type="entry name" value="Trypsin-like serine proteases"/>
    <property type="match status" value="1"/>
</dbReference>
<accession>A0ABM1I2V6</accession>
<dbReference type="RefSeq" id="XP_015174543.1">
    <property type="nucleotide sequence ID" value="XM_015319057.1"/>
</dbReference>
<dbReference type="Pfam" id="PF00089">
    <property type="entry name" value="Trypsin"/>
    <property type="match status" value="1"/>
</dbReference>
<evidence type="ECO:0000313" key="4">
    <source>
        <dbReference type="RefSeq" id="XP_015174543.1"/>
    </source>
</evidence>
<reference evidence="4" key="1">
    <citation type="submission" date="2025-08" db="UniProtKB">
        <authorList>
            <consortium name="RefSeq"/>
        </authorList>
    </citation>
    <scope>IDENTIFICATION</scope>
    <source>
        <tissue evidence="4">Whole body</tissue>
    </source>
</reference>
<dbReference type="InterPro" id="IPR009003">
    <property type="entry name" value="Peptidase_S1_PA"/>
</dbReference>
<dbReference type="PROSITE" id="PS00134">
    <property type="entry name" value="TRYPSIN_HIS"/>
    <property type="match status" value="1"/>
</dbReference>
<dbReference type="PANTHER" id="PTHR24252">
    <property type="entry name" value="ACROSIN-RELATED"/>
    <property type="match status" value="1"/>
</dbReference>
<name>A0ABM1I2V6_POLDO</name>
<dbReference type="GeneID" id="107065403"/>
<organism evidence="3 4">
    <name type="scientific">Polistes dominula</name>
    <name type="common">European paper wasp</name>
    <name type="synonym">Vespa dominula</name>
    <dbReference type="NCBI Taxonomy" id="743375"/>
    <lineage>
        <taxon>Eukaryota</taxon>
        <taxon>Metazoa</taxon>
        <taxon>Ecdysozoa</taxon>
        <taxon>Arthropoda</taxon>
        <taxon>Hexapoda</taxon>
        <taxon>Insecta</taxon>
        <taxon>Pterygota</taxon>
        <taxon>Neoptera</taxon>
        <taxon>Endopterygota</taxon>
        <taxon>Hymenoptera</taxon>
        <taxon>Apocrita</taxon>
        <taxon>Aculeata</taxon>
        <taxon>Vespoidea</taxon>
        <taxon>Vespidae</taxon>
        <taxon>Polistinae</taxon>
        <taxon>Polistini</taxon>
        <taxon>Polistes</taxon>
    </lineage>
</organism>